<evidence type="ECO:0000256" key="1">
    <source>
        <dbReference type="SAM" id="MobiDB-lite"/>
    </source>
</evidence>
<accession>A0A5Q4BR00</accession>
<protein>
    <submittedName>
        <fullName evidence="2">Uncharacterized protein</fullName>
    </submittedName>
</protein>
<evidence type="ECO:0000313" key="2">
    <source>
        <dbReference type="EMBL" id="TQN68977.1"/>
    </source>
</evidence>
<feature type="region of interest" description="Disordered" evidence="1">
    <location>
        <begin position="52"/>
        <end position="75"/>
    </location>
</feature>
<comment type="caution">
    <text evidence="2">The sequence shown here is derived from an EMBL/GenBank/DDBJ whole genome shotgun (WGS) entry which is preliminary data.</text>
</comment>
<reference evidence="2 3" key="1">
    <citation type="journal article" date="2019" name="Sci. Rep.">
        <title>Colletotrichum shisoi sp. nov., an anthracnose pathogen of Perilla frutescens in Japan: molecular phylogenetic, morphological and genomic evidence.</title>
        <authorList>
            <person name="Gan P."/>
            <person name="Tsushima A."/>
            <person name="Hiroyama R."/>
            <person name="Narusaka M."/>
            <person name="Takano Y."/>
            <person name="Narusaka Y."/>
            <person name="Kawaradani M."/>
            <person name="Damm U."/>
            <person name="Shirasu K."/>
        </authorList>
    </citation>
    <scope>NUCLEOTIDE SEQUENCE [LARGE SCALE GENOMIC DNA]</scope>
    <source>
        <strain evidence="2 3">PG-2018a</strain>
    </source>
</reference>
<feature type="compositionally biased region" description="Polar residues" evidence="1">
    <location>
        <begin position="66"/>
        <end position="75"/>
    </location>
</feature>
<dbReference type="EMBL" id="PUHP01000597">
    <property type="protein sequence ID" value="TQN68977.1"/>
    <property type="molecule type" value="Genomic_DNA"/>
</dbReference>
<feature type="compositionally biased region" description="Low complexity" evidence="1">
    <location>
        <begin position="52"/>
        <end position="63"/>
    </location>
</feature>
<dbReference type="AlphaFoldDB" id="A0A5Q4BR00"/>
<keyword evidence="3" id="KW-1185">Reference proteome</keyword>
<name>A0A5Q4BR00_9PEZI</name>
<organism evidence="2 3">
    <name type="scientific">Colletotrichum shisoi</name>
    <dbReference type="NCBI Taxonomy" id="2078593"/>
    <lineage>
        <taxon>Eukaryota</taxon>
        <taxon>Fungi</taxon>
        <taxon>Dikarya</taxon>
        <taxon>Ascomycota</taxon>
        <taxon>Pezizomycotina</taxon>
        <taxon>Sordariomycetes</taxon>
        <taxon>Hypocreomycetidae</taxon>
        <taxon>Glomerellales</taxon>
        <taxon>Glomerellaceae</taxon>
        <taxon>Colletotrichum</taxon>
        <taxon>Colletotrichum destructivum species complex</taxon>
    </lineage>
</organism>
<proteinExistence type="predicted"/>
<gene>
    <name evidence="2" type="ORF">CSHISOI_06488</name>
</gene>
<evidence type="ECO:0000313" key="3">
    <source>
        <dbReference type="Proteomes" id="UP000326340"/>
    </source>
</evidence>
<sequence length="75" mass="8329">MKDYGFNRCCSAKETEGLLCVCSSLVDTCGVRSHVLHKWVAKGDKKVVEEPSSSWSIPMSSRPDTSHFSTTTARY</sequence>
<dbReference type="Proteomes" id="UP000326340">
    <property type="component" value="Unassembled WGS sequence"/>
</dbReference>